<feature type="chain" id="PRO_5011540002" evidence="1">
    <location>
        <begin position="25"/>
        <end position="921"/>
    </location>
</feature>
<name>A0A1G6JS01_9BACT</name>
<dbReference type="Pfam" id="PF07676">
    <property type="entry name" value="PD40"/>
    <property type="match status" value="1"/>
</dbReference>
<dbReference type="InterPro" id="IPR011990">
    <property type="entry name" value="TPR-like_helical_dom_sf"/>
</dbReference>
<feature type="signal peptide" evidence="1">
    <location>
        <begin position="1"/>
        <end position="24"/>
    </location>
</feature>
<dbReference type="SUPFAM" id="SSF48452">
    <property type="entry name" value="TPR-like"/>
    <property type="match status" value="1"/>
</dbReference>
<dbReference type="OrthoDB" id="1110381at2"/>
<keyword evidence="1" id="KW-0732">Signal</keyword>
<dbReference type="InterPro" id="IPR011659">
    <property type="entry name" value="WD40"/>
</dbReference>
<dbReference type="AlphaFoldDB" id="A0A1G6JS01"/>
<evidence type="ECO:0000313" key="3">
    <source>
        <dbReference type="Proteomes" id="UP000199452"/>
    </source>
</evidence>
<sequence>MVRSCLKYLLLLFVMQLIGMQIHAQSARIDSIRTATKKQFDGDNFAAALPYSEQLLALFPADGRYQYQTGVCLSKSSLDLLRAYKLLRLASQKEVPVEVYYYLGDVCRRLYRFEEAIDWFRQYMVAGGGKVFNNNIVEGVVTWCENGIYLTKYATDIQVLGQAKVSLDSMIYYYTVSPGEGQLGPMPQELISKVDRKMKRRIPLAVYYPSATSGDPDVIYFSSFGKTDMHGLNLWKTTKTNGTEWEQPVELLNPISSDGDEIFPIPALAGAVLYFASNALFGMGGYDIYKSTYDPASGKWGVPENMGFPINSPADDFFFVPDKDGKTAMFASNRNASGDSVVVYKVIIPLNGINQSLSGVAERVAAAELRTVATKVVITDTPTRNKPKARVEGLQYDLGYMELMTSLFLLQETQDSIRKKVDLARIAFQKEKGALRNDSLGNEIMRLEVGQRRVSSQIAELNRAATFMEEQFLAKRSPEVAVTGPISGFDFLFSKKVVDFFGNERVVALRRLWNTTVKLDTAFYASLELLRERKDLETMLTVSDQPDVVSRIKQSLADIQAKELLSPSDFLDKRRLLSVGIHNIIKERLLELAKDPEQDFEFQAANADMISAQGIFNNSKNVSATLDNFEGIRDALWVEERGLLRYKLVVASMLQLDLVDSLKRNIQRLEHRSSIPFYVFEQPKPKDIQASLKPDAKPSVAIAVKLKSNYSTGLIVADPFPYSSDNPIPFDESLPIGVIYKVQLGAFSQPIIFSSFKGLAPITGENLKSGTIKKYYAGRFFTLADAQVGLVLAKSRGFKDAFLVSWLKGKVVPLTRAQNFEERKPEADKAVPTDLSEFPTNNNKFFRVVIGTFEEVLPSGAQGIIGDYAKGKEVAKKLISDHVVSFSVGNFANFEEALHLKEALLSGGFVEAYVAAVSVQE</sequence>
<dbReference type="Gene3D" id="1.25.40.10">
    <property type="entry name" value="Tetratricopeptide repeat domain"/>
    <property type="match status" value="1"/>
</dbReference>
<organism evidence="2 3">
    <name type="scientific">Williamwhitmania taraxaci</name>
    <dbReference type="NCBI Taxonomy" id="1640674"/>
    <lineage>
        <taxon>Bacteria</taxon>
        <taxon>Pseudomonadati</taxon>
        <taxon>Bacteroidota</taxon>
        <taxon>Bacteroidia</taxon>
        <taxon>Bacteroidales</taxon>
        <taxon>Williamwhitmaniaceae</taxon>
        <taxon>Williamwhitmania</taxon>
    </lineage>
</organism>
<proteinExistence type="predicted"/>
<protein>
    <submittedName>
        <fullName evidence="2">WD40-like Beta Propeller Repeat</fullName>
    </submittedName>
</protein>
<dbReference type="EMBL" id="FMYP01000021">
    <property type="protein sequence ID" value="SDC21522.1"/>
    <property type="molecule type" value="Genomic_DNA"/>
</dbReference>
<dbReference type="STRING" id="1640674.SAMN05216323_102134"/>
<keyword evidence="3" id="KW-1185">Reference proteome</keyword>
<gene>
    <name evidence="2" type="ORF">SAMN05216323_102134</name>
</gene>
<reference evidence="2 3" key="1">
    <citation type="submission" date="2016-09" db="EMBL/GenBank/DDBJ databases">
        <authorList>
            <person name="Capua I."/>
            <person name="De Benedictis P."/>
            <person name="Joannis T."/>
            <person name="Lombin L.H."/>
            <person name="Cattoli G."/>
        </authorList>
    </citation>
    <scope>NUCLEOTIDE SEQUENCE [LARGE SCALE GENOMIC DNA]</scope>
    <source>
        <strain evidence="2 3">A7P-90m</strain>
    </source>
</reference>
<evidence type="ECO:0000313" key="2">
    <source>
        <dbReference type="EMBL" id="SDC21522.1"/>
    </source>
</evidence>
<accession>A0A1G6JS01</accession>
<dbReference type="Proteomes" id="UP000199452">
    <property type="component" value="Unassembled WGS sequence"/>
</dbReference>
<evidence type="ECO:0000256" key="1">
    <source>
        <dbReference type="SAM" id="SignalP"/>
    </source>
</evidence>